<dbReference type="EMBL" id="VRMN01000002">
    <property type="protein sequence ID" value="KAA8497036.1"/>
    <property type="molecule type" value="Genomic_DNA"/>
</dbReference>
<dbReference type="GO" id="GO:0071277">
    <property type="term" value="P:cellular response to calcium ion"/>
    <property type="evidence" value="ECO:0007669"/>
    <property type="project" value="TreeGrafter"/>
</dbReference>
<protein>
    <submittedName>
        <fullName evidence="2">Copine-3</fullName>
    </submittedName>
</protein>
<dbReference type="PANTHER" id="PTHR10857:SF106">
    <property type="entry name" value="C2 DOMAIN-CONTAINING PROTEIN"/>
    <property type="match status" value="1"/>
</dbReference>
<accession>A0A5J4Z098</accession>
<dbReference type="SUPFAM" id="SSF49562">
    <property type="entry name" value="C2 domain (Calcium/lipid-binding domain, CaLB)"/>
    <property type="match status" value="1"/>
</dbReference>
<name>A0A5J4Z098_PORPP</name>
<feature type="domain" description="C2" evidence="1">
    <location>
        <begin position="24"/>
        <end position="152"/>
    </location>
</feature>
<dbReference type="InterPro" id="IPR045052">
    <property type="entry name" value="Copine"/>
</dbReference>
<evidence type="ECO:0000313" key="2">
    <source>
        <dbReference type="EMBL" id="KAA8497036.1"/>
    </source>
</evidence>
<dbReference type="GO" id="GO:0005886">
    <property type="term" value="C:plasma membrane"/>
    <property type="evidence" value="ECO:0007669"/>
    <property type="project" value="TreeGrafter"/>
</dbReference>
<gene>
    <name evidence="2" type="ORF">FVE85_0765</name>
</gene>
<dbReference type="InterPro" id="IPR035892">
    <property type="entry name" value="C2_domain_sf"/>
</dbReference>
<reference evidence="3" key="1">
    <citation type="journal article" date="2019" name="Nat. Commun.">
        <title>Expansion of phycobilisome linker gene families in mesophilic red algae.</title>
        <authorList>
            <person name="Lee J."/>
            <person name="Kim D."/>
            <person name="Bhattacharya D."/>
            <person name="Yoon H.S."/>
        </authorList>
    </citation>
    <scope>NUCLEOTIDE SEQUENCE [LARGE SCALE GENOMIC DNA]</scope>
    <source>
        <strain evidence="3">CCMP 1328</strain>
    </source>
</reference>
<dbReference type="OrthoDB" id="5855668at2759"/>
<dbReference type="Proteomes" id="UP000324585">
    <property type="component" value="Unassembled WGS sequence"/>
</dbReference>
<keyword evidence="3" id="KW-1185">Reference proteome</keyword>
<organism evidence="2 3">
    <name type="scientific">Porphyridium purpureum</name>
    <name type="common">Red alga</name>
    <name type="synonym">Porphyridium cruentum</name>
    <dbReference type="NCBI Taxonomy" id="35688"/>
    <lineage>
        <taxon>Eukaryota</taxon>
        <taxon>Rhodophyta</taxon>
        <taxon>Bangiophyceae</taxon>
        <taxon>Porphyridiales</taxon>
        <taxon>Porphyridiaceae</taxon>
        <taxon>Porphyridium</taxon>
    </lineage>
</organism>
<dbReference type="Pfam" id="PF00168">
    <property type="entry name" value="C2"/>
    <property type="match status" value="1"/>
</dbReference>
<dbReference type="AlphaFoldDB" id="A0A5J4Z098"/>
<dbReference type="Gene3D" id="2.60.40.150">
    <property type="entry name" value="C2 domain"/>
    <property type="match status" value="1"/>
</dbReference>
<sequence length="344" mass="39013">MGGGVNEMFHVEGKNKMGVSREPSASRMFVAPDGFGDMASRDTSVIQLSFQAESLPDCDLFSLSDPFIVVSEVSSSSQPVHLLQTETIWNTLNPKFVRSCDIGYSAYIDPLLQITVLDRDAKSDNPDKHDFLGECTFRVRELMSTENLRLKVKLIEQVAKKENHAFIHVLATPLKDPDDIRTVNFHIVASELKRKKLLSKSRLAPLVFIQITQARKDPCEQFQWSPVYRSEVVQKARADKKYCFDPIEIKMQSLCNSDPNALFRIEFYIFVNSGDHELYGYAPVSLDILETMHKNSMIEREIEGEFSDQNRLGRLKVESGSASPQECTYTIILDLFGNKNFKPA</sequence>
<evidence type="ECO:0000313" key="3">
    <source>
        <dbReference type="Proteomes" id="UP000324585"/>
    </source>
</evidence>
<comment type="caution">
    <text evidence="2">The sequence shown here is derived from an EMBL/GenBank/DDBJ whole genome shotgun (WGS) entry which is preliminary data.</text>
</comment>
<proteinExistence type="predicted"/>
<dbReference type="PROSITE" id="PS50004">
    <property type="entry name" value="C2"/>
    <property type="match status" value="1"/>
</dbReference>
<dbReference type="GO" id="GO:0005544">
    <property type="term" value="F:calcium-dependent phospholipid binding"/>
    <property type="evidence" value="ECO:0007669"/>
    <property type="project" value="InterPro"/>
</dbReference>
<dbReference type="SMART" id="SM00239">
    <property type="entry name" value="C2"/>
    <property type="match status" value="1"/>
</dbReference>
<dbReference type="InterPro" id="IPR000008">
    <property type="entry name" value="C2_dom"/>
</dbReference>
<evidence type="ECO:0000259" key="1">
    <source>
        <dbReference type="PROSITE" id="PS50004"/>
    </source>
</evidence>
<dbReference type="PANTHER" id="PTHR10857">
    <property type="entry name" value="COPINE"/>
    <property type="match status" value="1"/>
</dbReference>